<gene>
    <name evidence="2" type="ORF">V6N12_058679</name>
</gene>
<protein>
    <submittedName>
        <fullName evidence="2">Uncharacterized protein</fullName>
    </submittedName>
</protein>
<evidence type="ECO:0000313" key="2">
    <source>
        <dbReference type="EMBL" id="KAK8565104.1"/>
    </source>
</evidence>
<dbReference type="EMBL" id="JBBPBM010000010">
    <property type="protein sequence ID" value="KAK8565104.1"/>
    <property type="molecule type" value="Genomic_DNA"/>
</dbReference>
<evidence type="ECO:0000313" key="3">
    <source>
        <dbReference type="Proteomes" id="UP001472677"/>
    </source>
</evidence>
<evidence type="ECO:0000256" key="1">
    <source>
        <dbReference type="SAM" id="MobiDB-lite"/>
    </source>
</evidence>
<organism evidence="2 3">
    <name type="scientific">Hibiscus sabdariffa</name>
    <name type="common">roselle</name>
    <dbReference type="NCBI Taxonomy" id="183260"/>
    <lineage>
        <taxon>Eukaryota</taxon>
        <taxon>Viridiplantae</taxon>
        <taxon>Streptophyta</taxon>
        <taxon>Embryophyta</taxon>
        <taxon>Tracheophyta</taxon>
        <taxon>Spermatophyta</taxon>
        <taxon>Magnoliopsida</taxon>
        <taxon>eudicotyledons</taxon>
        <taxon>Gunneridae</taxon>
        <taxon>Pentapetalae</taxon>
        <taxon>rosids</taxon>
        <taxon>malvids</taxon>
        <taxon>Malvales</taxon>
        <taxon>Malvaceae</taxon>
        <taxon>Malvoideae</taxon>
        <taxon>Hibiscus</taxon>
    </lineage>
</organism>
<reference evidence="2 3" key="1">
    <citation type="journal article" date="2024" name="G3 (Bethesda)">
        <title>Genome assembly of Hibiscus sabdariffa L. provides insights into metabolisms of medicinal natural products.</title>
        <authorList>
            <person name="Kim T."/>
        </authorList>
    </citation>
    <scope>NUCLEOTIDE SEQUENCE [LARGE SCALE GENOMIC DNA]</scope>
    <source>
        <strain evidence="2">TK-2024</strain>
        <tissue evidence="2">Old leaves</tissue>
    </source>
</reference>
<comment type="caution">
    <text evidence="2">The sequence shown here is derived from an EMBL/GenBank/DDBJ whole genome shotgun (WGS) entry which is preliminary data.</text>
</comment>
<feature type="region of interest" description="Disordered" evidence="1">
    <location>
        <begin position="76"/>
        <end position="98"/>
    </location>
</feature>
<accession>A0ABR2ESV3</accession>
<dbReference type="Proteomes" id="UP001472677">
    <property type="component" value="Unassembled WGS sequence"/>
</dbReference>
<name>A0ABR2ESV3_9ROSI</name>
<keyword evidence="3" id="KW-1185">Reference proteome</keyword>
<proteinExistence type="predicted"/>
<sequence length="98" mass="10144">MKIASNTGCLISADAVSVAGDLSLPTLLCPSPAPAPIEVVEAETRSAGLDRRRDFDLFARPPFSLRLAVSSRFLTPSTQPRPVGDAAPGLSAQVAVSP</sequence>